<accession>A0A9W6YS50</accession>
<dbReference type="PIRSF" id="PIRSF036565">
    <property type="entry name" value="Pyruvt_ip_decrb"/>
    <property type="match status" value="1"/>
</dbReference>
<evidence type="ECO:0000259" key="11">
    <source>
        <dbReference type="Pfam" id="PF02775"/>
    </source>
</evidence>
<evidence type="ECO:0000259" key="12">
    <source>
        <dbReference type="Pfam" id="PF02776"/>
    </source>
</evidence>
<comment type="cofactor">
    <cofactor evidence="8">
        <name>Mg(2+)</name>
        <dbReference type="ChEBI" id="CHEBI:18420"/>
    </cofactor>
    <text evidence="8">Binds 1 Mg(2+) per subunit.</text>
</comment>
<keyword evidence="4" id="KW-0210">Decarboxylase</keyword>
<dbReference type="GO" id="GO:0005829">
    <property type="term" value="C:cytosol"/>
    <property type="evidence" value="ECO:0007669"/>
    <property type="project" value="TreeGrafter"/>
</dbReference>
<dbReference type="InterPro" id="IPR047213">
    <property type="entry name" value="TPP_PYR_PDC_IPDC-like"/>
</dbReference>
<evidence type="ECO:0000256" key="5">
    <source>
        <dbReference type="ARBA" id="ARBA00022842"/>
    </source>
</evidence>
<evidence type="ECO:0000256" key="1">
    <source>
        <dbReference type="ARBA" id="ARBA00001964"/>
    </source>
</evidence>
<dbReference type="Pfam" id="PF02775">
    <property type="entry name" value="TPP_enzyme_C"/>
    <property type="match status" value="1"/>
</dbReference>
<dbReference type="CDD" id="cd07038">
    <property type="entry name" value="TPP_PYR_PDC_IPDC_like"/>
    <property type="match status" value="1"/>
</dbReference>
<feature type="binding site" evidence="8">
    <location>
        <position position="477"/>
    </location>
    <ligand>
        <name>Mg(2+)</name>
        <dbReference type="ChEBI" id="CHEBI:18420"/>
    </ligand>
</feature>
<evidence type="ECO:0000256" key="4">
    <source>
        <dbReference type="ARBA" id="ARBA00022793"/>
    </source>
</evidence>
<name>A0A9W6YS50_AMBMO</name>
<feature type="domain" description="Thiamine pyrophosphate enzyme TPP-binding" evidence="11">
    <location>
        <begin position="436"/>
        <end position="510"/>
    </location>
</feature>
<dbReference type="InterPro" id="IPR012000">
    <property type="entry name" value="Thiamin_PyroP_enz_cen_dom"/>
</dbReference>
<comment type="caution">
    <text evidence="13">The sequence shown here is derived from an EMBL/GenBank/DDBJ whole genome shotgun (WGS) entry which is preliminary data.</text>
</comment>
<keyword evidence="3 8" id="KW-0479">Metal-binding</keyword>
<gene>
    <name evidence="13" type="ORF">Amon01_000120900</name>
</gene>
<feature type="domain" description="Thiamine pyrophosphate enzyme N-terminal TPP-binding" evidence="12">
    <location>
        <begin position="29"/>
        <end position="133"/>
    </location>
</feature>
<evidence type="ECO:0000313" key="13">
    <source>
        <dbReference type="EMBL" id="GMG20402.1"/>
    </source>
</evidence>
<dbReference type="GO" id="GO:0004737">
    <property type="term" value="F:pyruvate decarboxylase activity"/>
    <property type="evidence" value="ECO:0007669"/>
    <property type="project" value="TreeGrafter"/>
</dbReference>
<evidence type="ECO:0000259" key="10">
    <source>
        <dbReference type="Pfam" id="PF00205"/>
    </source>
</evidence>
<dbReference type="Gene3D" id="3.40.50.1220">
    <property type="entry name" value="TPP-binding domain"/>
    <property type="match status" value="1"/>
</dbReference>
<keyword evidence="14" id="KW-1185">Reference proteome</keyword>
<sequence length="520" mass="58198">MAPVGEIDQAKYEFNKLLSEINDQKTEITISEYIYLRILQLGVKSIFGVPGDFNLKFLEHLYDIRGLNWIGCCNELNAAYAADAYAKVSKKMAVVLTTYGVGELSAINGIAGSYSEYSPVLHIVGTSALRKKRDPKVESFHHLLSASHTLKKPDHYVYEKMASFVSCCSASLEDDAEVACDMVDKVIETVWKKSRPGYLFLPCDLPEMYVPVERLYSSLNLSYDVVDGQELNETTKKILEMLYEAKNPAIIVDAFVGKLRLEGELEELIRLLDGKVNFYDTFLSKGLVDEDDKRYVGTYCGFLTQSGVAKSIESSDFVLHLGEFENEVNSGFFSYKLNNGKLIHLGPDHIQIGHTVYEQQSLQTVLPNLIEQLDPFKITPAPYYQVEPFVLPSDTSCKLTEHDLFNTIQDTLRPGDILIVDTCSFIFSCYDLKMSGAKFLNQMHWGAIGYALPATLGASLALKDFNLPGKVVSIEGDGSAQMTLQELSSILRYDVNPVLIILNNSGYTIERVIEVIQDFK</sequence>
<dbReference type="InterPro" id="IPR012001">
    <property type="entry name" value="Thiamin_PyroP_enz_TPP-bd_dom"/>
</dbReference>
<dbReference type="SUPFAM" id="SSF52467">
    <property type="entry name" value="DHS-like NAD/FAD-binding domain"/>
    <property type="match status" value="1"/>
</dbReference>
<comment type="cofactor">
    <cofactor evidence="1">
        <name>thiamine diphosphate</name>
        <dbReference type="ChEBI" id="CHEBI:58937"/>
    </cofactor>
</comment>
<protein>
    <submittedName>
        <fullName evidence="13">Unnamed protein product</fullName>
    </submittedName>
</protein>
<keyword evidence="5 8" id="KW-0460">Magnesium</keyword>
<dbReference type="InterPro" id="IPR029061">
    <property type="entry name" value="THDP-binding"/>
</dbReference>
<dbReference type="InterPro" id="IPR012110">
    <property type="entry name" value="PDC/IPDC-like"/>
</dbReference>
<organism evidence="13 14">
    <name type="scientific">Ambrosiozyma monospora</name>
    <name type="common">Yeast</name>
    <name type="synonym">Endomycopsis monosporus</name>
    <dbReference type="NCBI Taxonomy" id="43982"/>
    <lineage>
        <taxon>Eukaryota</taxon>
        <taxon>Fungi</taxon>
        <taxon>Dikarya</taxon>
        <taxon>Ascomycota</taxon>
        <taxon>Saccharomycotina</taxon>
        <taxon>Pichiomycetes</taxon>
        <taxon>Pichiales</taxon>
        <taxon>Pichiaceae</taxon>
        <taxon>Ambrosiozyma</taxon>
    </lineage>
</organism>
<dbReference type="Proteomes" id="UP001165063">
    <property type="component" value="Unassembled WGS sequence"/>
</dbReference>
<dbReference type="PANTHER" id="PTHR43452">
    <property type="entry name" value="PYRUVATE DECARBOXYLASE"/>
    <property type="match status" value="1"/>
</dbReference>
<evidence type="ECO:0000313" key="14">
    <source>
        <dbReference type="Proteomes" id="UP001165063"/>
    </source>
</evidence>
<evidence type="ECO:0000256" key="3">
    <source>
        <dbReference type="ARBA" id="ARBA00022723"/>
    </source>
</evidence>
<dbReference type="InterPro" id="IPR011766">
    <property type="entry name" value="TPP_enzyme_TPP-bd"/>
</dbReference>
<evidence type="ECO:0000256" key="7">
    <source>
        <dbReference type="ARBA" id="ARBA00023239"/>
    </source>
</evidence>
<keyword evidence="7" id="KW-0456">Lyase</keyword>
<evidence type="ECO:0000256" key="8">
    <source>
        <dbReference type="PIRSR" id="PIRSR036565-2"/>
    </source>
</evidence>
<dbReference type="Gene3D" id="3.40.50.970">
    <property type="match status" value="2"/>
</dbReference>
<proteinExistence type="inferred from homology"/>
<dbReference type="OrthoDB" id="308383at2759"/>
<feature type="domain" description="Thiamine pyrophosphate enzyme central" evidence="10">
    <location>
        <begin position="236"/>
        <end position="366"/>
    </location>
</feature>
<dbReference type="GO" id="GO:0000949">
    <property type="term" value="P:aromatic amino acid family catabolic process to alcohol via Ehrlich pathway"/>
    <property type="evidence" value="ECO:0007669"/>
    <property type="project" value="TreeGrafter"/>
</dbReference>
<dbReference type="PANTHER" id="PTHR43452:SF3">
    <property type="entry name" value="TRANSAMINATED AMINO ACID DECARBOXYLASE"/>
    <property type="match status" value="1"/>
</dbReference>
<dbReference type="SUPFAM" id="SSF52518">
    <property type="entry name" value="Thiamin diphosphate-binding fold (THDP-binding)"/>
    <property type="match status" value="2"/>
</dbReference>
<evidence type="ECO:0000256" key="6">
    <source>
        <dbReference type="ARBA" id="ARBA00023052"/>
    </source>
</evidence>
<feature type="binding site" evidence="8">
    <location>
        <position position="506"/>
    </location>
    <ligand>
        <name>Mg(2+)</name>
        <dbReference type="ChEBI" id="CHEBI:18420"/>
    </ligand>
</feature>
<dbReference type="InterPro" id="IPR029035">
    <property type="entry name" value="DHS-like_NAD/FAD-binding_dom"/>
</dbReference>
<feature type="binding site" evidence="8">
    <location>
        <position position="504"/>
    </location>
    <ligand>
        <name>Mg(2+)</name>
        <dbReference type="ChEBI" id="CHEBI:18420"/>
    </ligand>
</feature>
<dbReference type="Pfam" id="PF00205">
    <property type="entry name" value="TPP_enzyme_M"/>
    <property type="match status" value="1"/>
</dbReference>
<dbReference type="AlphaFoldDB" id="A0A9W6YS50"/>
<dbReference type="GO" id="GO:0005634">
    <property type="term" value="C:nucleus"/>
    <property type="evidence" value="ECO:0007669"/>
    <property type="project" value="TreeGrafter"/>
</dbReference>
<reference evidence="13" key="1">
    <citation type="submission" date="2023-04" db="EMBL/GenBank/DDBJ databases">
        <title>Ambrosiozyma monospora NBRC 1965.</title>
        <authorList>
            <person name="Ichikawa N."/>
            <person name="Sato H."/>
            <person name="Tonouchi N."/>
        </authorList>
    </citation>
    <scope>NUCLEOTIDE SEQUENCE</scope>
    <source>
        <strain evidence="13">NBRC 1965</strain>
    </source>
</reference>
<dbReference type="EMBL" id="BSXU01000361">
    <property type="protein sequence ID" value="GMG20402.1"/>
    <property type="molecule type" value="Genomic_DNA"/>
</dbReference>
<keyword evidence="6 9" id="KW-0786">Thiamine pyrophosphate</keyword>
<dbReference type="GO" id="GO:0000287">
    <property type="term" value="F:magnesium ion binding"/>
    <property type="evidence" value="ECO:0007669"/>
    <property type="project" value="InterPro"/>
</dbReference>
<dbReference type="GO" id="GO:0030976">
    <property type="term" value="F:thiamine pyrophosphate binding"/>
    <property type="evidence" value="ECO:0007669"/>
    <property type="project" value="InterPro"/>
</dbReference>
<dbReference type="Pfam" id="PF02776">
    <property type="entry name" value="TPP_enzyme_N"/>
    <property type="match status" value="1"/>
</dbReference>
<comment type="similarity">
    <text evidence="2 9">Belongs to the TPP enzyme family.</text>
</comment>
<evidence type="ECO:0000256" key="2">
    <source>
        <dbReference type="ARBA" id="ARBA00007812"/>
    </source>
</evidence>
<dbReference type="FunFam" id="3.40.50.970:FF:000019">
    <property type="entry name" value="Pyruvate decarboxylase isozyme"/>
    <property type="match status" value="1"/>
</dbReference>
<evidence type="ECO:0000256" key="9">
    <source>
        <dbReference type="RuleBase" id="RU362132"/>
    </source>
</evidence>